<dbReference type="InterPro" id="IPR055423">
    <property type="entry name" value="Ig_TMEM132_5th"/>
</dbReference>
<dbReference type="Pfam" id="PF23487">
    <property type="entry name" value="Ig_TMEM132_6th"/>
    <property type="match status" value="1"/>
</dbReference>
<dbReference type="InterPro" id="IPR055421">
    <property type="entry name" value="TMEM132_3rd"/>
</dbReference>
<dbReference type="AlphaFoldDB" id="W5M1G7"/>
<protein>
    <submittedName>
        <fullName evidence="15">Transmembrane protein 132C</fullName>
    </submittedName>
</protein>
<dbReference type="EMBL" id="AHAT01028721">
    <property type="status" value="NOT_ANNOTATED_CDS"/>
    <property type="molecule type" value="Genomic_DNA"/>
</dbReference>
<feature type="region of interest" description="Disordered" evidence="6">
    <location>
        <begin position="1014"/>
        <end position="1038"/>
    </location>
</feature>
<dbReference type="InterPro" id="IPR055422">
    <property type="entry name" value="Ig_TMEM132_2nd"/>
</dbReference>
<feature type="region of interest" description="Disordered" evidence="6">
    <location>
        <begin position="234"/>
        <end position="256"/>
    </location>
</feature>
<dbReference type="Pfam" id="PF15705">
    <property type="entry name" value="TMEM132_N"/>
    <property type="match status" value="1"/>
</dbReference>
<organism evidence="15 16">
    <name type="scientific">Lepisosteus oculatus</name>
    <name type="common">Spotted gar</name>
    <dbReference type="NCBI Taxonomy" id="7918"/>
    <lineage>
        <taxon>Eukaryota</taxon>
        <taxon>Metazoa</taxon>
        <taxon>Chordata</taxon>
        <taxon>Craniata</taxon>
        <taxon>Vertebrata</taxon>
        <taxon>Euteleostomi</taxon>
        <taxon>Actinopterygii</taxon>
        <taxon>Neopterygii</taxon>
        <taxon>Holostei</taxon>
        <taxon>Semionotiformes</taxon>
        <taxon>Lepisosteidae</taxon>
        <taxon>Lepisosteus</taxon>
    </lineage>
</organism>
<dbReference type="EMBL" id="AHAT01028719">
    <property type="status" value="NOT_ANNOTATED_CDS"/>
    <property type="molecule type" value="Genomic_DNA"/>
</dbReference>
<dbReference type="PANTHER" id="PTHR13388">
    <property type="entry name" value="DETONATOR, ISOFORM E"/>
    <property type="match status" value="1"/>
</dbReference>
<evidence type="ECO:0000256" key="6">
    <source>
        <dbReference type="SAM" id="MobiDB-lite"/>
    </source>
</evidence>
<dbReference type="InterPro" id="IPR026307">
    <property type="entry name" value="TMEM132"/>
</dbReference>
<evidence type="ECO:0000256" key="4">
    <source>
        <dbReference type="ARBA" id="ARBA00022989"/>
    </source>
</evidence>
<evidence type="ECO:0000313" key="16">
    <source>
        <dbReference type="Proteomes" id="UP000018468"/>
    </source>
</evidence>
<dbReference type="GeneTree" id="ENSGT00940000154702"/>
<dbReference type="InParanoid" id="W5M1G7"/>
<proteinExistence type="inferred from homology"/>
<feature type="compositionally biased region" description="Basic and acidic residues" evidence="6">
    <location>
        <begin position="234"/>
        <end position="245"/>
    </location>
</feature>
<dbReference type="Pfam" id="PF23486">
    <property type="entry name" value="Ig_TMEM132_5th"/>
    <property type="match status" value="1"/>
</dbReference>
<dbReference type="EMBL" id="AHAT01028722">
    <property type="status" value="NOT_ANNOTATED_CDS"/>
    <property type="molecule type" value="Genomic_DNA"/>
</dbReference>
<dbReference type="EMBL" id="AHAT01028718">
    <property type="status" value="NOT_ANNOTATED_CDS"/>
    <property type="molecule type" value="Genomic_DNA"/>
</dbReference>
<keyword evidence="16" id="KW-1185">Reference proteome</keyword>
<evidence type="ECO:0000259" key="10">
    <source>
        <dbReference type="Pfam" id="PF16070"/>
    </source>
</evidence>
<dbReference type="EMBL" id="AHAT01028724">
    <property type="status" value="NOT_ANNOTATED_CDS"/>
    <property type="molecule type" value="Genomic_DNA"/>
</dbReference>
<feature type="domain" description="Transmembrane protein TMEM132 N-terminal" evidence="8">
    <location>
        <begin position="47"/>
        <end position="109"/>
    </location>
</feature>
<reference evidence="16" key="1">
    <citation type="submission" date="2011-12" db="EMBL/GenBank/DDBJ databases">
        <title>The Draft Genome of Lepisosteus oculatus.</title>
        <authorList>
            <consortium name="The Broad Institute Genome Assembly &amp; Analysis Group"/>
            <consortium name="Computational R&amp;D Group"/>
            <consortium name="and Sequencing Platform"/>
            <person name="Di Palma F."/>
            <person name="Alfoldi J."/>
            <person name="Johnson J."/>
            <person name="Berlin A."/>
            <person name="Gnerre S."/>
            <person name="Jaffe D."/>
            <person name="MacCallum I."/>
            <person name="Young S."/>
            <person name="Walker B.J."/>
            <person name="Lander E.S."/>
            <person name="Lindblad-Toh K."/>
        </authorList>
    </citation>
    <scope>NUCLEOTIDE SEQUENCE [LARGE SCALE GENOMIC DNA]</scope>
</reference>
<sequence>GELGSLEFSGSPPFNKIAPLWTKKSAESRGASDAQPRFNSLSTYLPVSFQIQNAVSSFFLKEAGQEVMRNSSLQARTEPFFIHMAEGIPSVNCSYGNLSAEATVPLELLQSMPRLLSSPSQATVNWKIRAHIVNDRVHLQRPRVQTLFYLAGRSWDEASPPENLPCIKVFAFQETQEVMAGCRLEGNLGICVAELELLPLWFHPSSGVQGRKKASEQGEVTSVELYYTVQPLEGGRECSTKDPRKGNNAIRQGQDEATPSLQRIGSVYLTHSQEEDPEVTRLRLDDNIEIWLPSSPVKQGQVITFRIHMGTSATVDQFTLRALFNEGVNFLAVKPSDPAAWDIKQEVGPGSSAVTASCHRKSTSAGNRVDSASYEVLQVDFEIDNFISLRSTQTVTWQVEYPGNSIVPVEAASHVYVSQRELTGIVPLAEDTEVLNTAILTGRLVTVPVKVVTVERDGTVREVEDAPACRSTDEDVIKVSEACDFVLVNGREMRGQQGVRVNFTYLYLGTQLELTVWVPRLPLQIEVSDAELSQVKGWRVPIVANKRPTRESDDEEDDEKKGKGCTLQYQHAMVRVLTHFVAEPADPGGELVYMLGSDWQADITELVEDFFKVEDPRIARLQDGRVLIGKDLGITTIQVLSPLSDSILAEKTVTVLDDKVTITDLGVQLVAGLTLALQPSPGSSWAIMAIATGQELLHSSKQHLIIEQEINCYSIFSFIGLITFLQGISGAMLELLAEKLSERQGSMRKDSQENAHYCNTTVFLKVNIVLSIKTYCFKQQPKNTSILSIIVRFPNVQDNKRSSDPNKAPGGGEGGGDPESGTGDRRQKGSEQDKAGPDGWKHNSASSDREEGAMRKVSTTTKTTITNLVAGSKPVDDEGPVKNIDLTGFPAQVDLPSGGDSEGDLSQTARGLSDLEIGMYALLGVFCLAILVFLINCVTFALKYRHKQVPALEQGSLNHAHDWVWLGNDAELLEHHGDTSPQQDECTTIIDRGEESKYLLNGGCQKNIQGQVHRAAEPGPCNGKELKSEPPNSPTSKRKRVKFTSFATVLPDDGGPYTNSILIGNEDDIKWVCQDMDLGHSTEIRTYMERLQDNL</sequence>
<evidence type="ECO:0000259" key="14">
    <source>
        <dbReference type="Pfam" id="PF23487"/>
    </source>
</evidence>
<feature type="domain" description="Transmembrane protein TMEM132 cohesin-like" evidence="11">
    <location>
        <begin position="279"/>
        <end position="422"/>
    </location>
</feature>
<dbReference type="eggNOG" id="KOG4789">
    <property type="taxonomic scope" value="Eukaryota"/>
</dbReference>
<dbReference type="Proteomes" id="UP000018468">
    <property type="component" value="Linkage group LG20"/>
</dbReference>
<dbReference type="GO" id="GO:0016020">
    <property type="term" value="C:membrane"/>
    <property type="evidence" value="ECO:0007669"/>
    <property type="project" value="UniProtKB-SubCell"/>
</dbReference>
<evidence type="ECO:0000259" key="13">
    <source>
        <dbReference type="Pfam" id="PF23486"/>
    </source>
</evidence>
<name>W5M1G7_LEPOC</name>
<dbReference type="STRING" id="7918.ENSLOCP00000002225"/>
<dbReference type="InterPro" id="IPR055424">
    <property type="entry name" value="Ig_TMEM132_6th"/>
</dbReference>
<dbReference type="InterPro" id="IPR031437">
    <property type="entry name" value="Ig_TMEM132_4th"/>
</dbReference>
<dbReference type="HOGENOM" id="CLU_009871_0_0_1"/>
<evidence type="ECO:0000256" key="7">
    <source>
        <dbReference type="SAM" id="Phobius"/>
    </source>
</evidence>
<reference evidence="15" key="3">
    <citation type="submission" date="2025-09" db="UniProtKB">
        <authorList>
            <consortium name="Ensembl"/>
        </authorList>
    </citation>
    <scope>IDENTIFICATION</scope>
</reference>
<feature type="compositionally biased region" description="Gly residues" evidence="6">
    <location>
        <begin position="809"/>
        <end position="818"/>
    </location>
</feature>
<evidence type="ECO:0000259" key="12">
    <source>
        <dbReference type="Pfam" id="PF23481"/>
    </source>
</evidence>
<evidence type="ECO:0000313" key="15">
    <source>
        <dbReference type="Ensembl" id="ENSLOCP00000002225.1"/>
    </source>
</evidence>
<evidence type="ECO:0000256" key="5">
    <source>
        <dbReference type="ARBA" id="ARBA00023136"/>
    </source>
</evidence>
<dbReference type="EMBL" id="AHAT01028723">
    <property type="status" value="NOT_ANNOTATED_CDS"/>
    <property type="molecule type" value="Genomic_DNA"/>
</dbReference>
<feature type="region of interest" description="Disordered" evidence="6">
    <location>
        <begin position="798"/>
        <end position="860"/>
    </location>
</feature>
<evidence type="ECO:0000256" key="1">
    <source>
        <dbReference type="ARBA" id="ARBA00004479"/>
    </source>
</evidence>
<evidence type="ECO:0000259" key="11">
    <source>
        <dbReference type="Pfam" id="PF23039"/>
    </source>
</evidence>
<dbReference type="EMBL" id="AHAT01028725">
    <property type="status" value="NOT_ANNOTATED_CDS"/>
    <property type="molecule type" value="Genomic_DNA"/>
</dbReference>
<dbReference type="EMBL" id="AHAT01028720">
    <property type="status" value="NOT_ANNOTATED_CDS"/>
    <property type="molecule type" value="Genomic_DNA"/>
</dbReference>
<dbReference type="Pfam" id="PF23481">
    <property type="entry name" value="Ig_TMEM132_2nd"/>
    <property type="match status" value="1"/>
</dbReference>
<evidence type="ECO:0000259" key="9">
    <source>
        <dbReference type="Pfam" id="PF15706"/>
    </source>
</evidence>
<feature type="domain" description="Transmembrane protein family 132 fourth" evidence="10">
    <location>
        <begin position="424"/>
        <end position="521"/>
    </location>
</feature>
<feature type="domain" description="Transmembrane protein TMEM132 fifth" evidence="13">
    <location>
        <begin position="524"/>
        <end position="660"/>
    </location>
</feature>
<dbReference type="EMBL" id="AHAT01028717">
    <property type="status" value="NOT_ANNOTATED_CDS"/>
    <property type="molecule type" value="Genomic_DNA"/>
</dbReference>
<dbReference type="Ensembl" id="ENSLOCT00000002230.1">
    <property type="protein sequence ID" value="ENSLOCP00000002225.1"/>
    <property type="gene ID" value="ENSLOCG00000001917.1"/>
</dbReference>
<dbReference type="Pfam" id="PF15706">
    <property type="entry name" value="TMEM132_C"/>
    <property type="match status" value="1"/>
</dbReference>
<evidence type="ECO:0000256" key="3">
    <source>
        <dbReference type="ARBA" id="ARBA00022692"/>
    </source>
</evidence>
<comment type="similarity">
    <text evidence="2">Belongs to the TMEM132 family.</text>
</comment>
<feature type="domain" description="Transmembrane protein TMEM132 second Ig-like" evidence="12">
    <location>
        <begin position="127"/>
        <end position="260"/>
    </location>
</feature>
<reference evidence="15" key="2">
    <citation type="submission" date="2025-08" db="UniProtKB">
        <authorList>
            <consortium name="Ensembl"/>
        </authorList>
    </citation>
    <scope>IDENTIFICATION</scope>
</reference>
<keyword evidence="3 7" id="KW-0812">Transmembrane</keyword>
<dbReference type="OMA" id="CVALYAQ"/>
<feature type="domain" description="Transmembrane protein TMEM132 C-terminal" evidence="9">
    <location>
        <begin position="889"/>
        <end position="971"/>
    </location>
</feature>
<evidence type="ECO:0000256" key="2">
    <source>
        <dbReference type="ARBA" id="ARBA00006166"/>
    </source>
</evidence>
<feature type="compositionally biased region" description="Basic and acidic residues" evidence="6">
    <location>
        <begin position="822"/>
        <end position="854"/>
    </location>
</feature>
<dbReference type="InterPro" id="IPR031436">
    <property type="entry name" value="TMEM132_C"/>
</dbReference>
<dbReference type="PANTHER" id="PTHR13388:SF28">
    <property type="entry name" value="TRANSMEMBRANE PROTEIN 132C"/>
    <property type="match status" value="1"/>
</dbReference>
<feature type="transmembrane region" description="Helical" evidence="7">
    <location>
        <begin position="920"/>
        <end position="942"/>
    </location>
</feature>
<feature type="domain" description="Transmembrane protein TMEM132 sixth" evidence="14">
    <location>
        <begin position="661"/>
        <end position="710"/>
    </location>
</feature>
<dbReference type="EMBL" id="AHAT01028716">
    <property type="status" value="NOT_ANNOTATED_CDS"/>
    <property type="molecule type" value="Genomic_DNA"/>
</dbReference>
<dbReference type="Pfam" id="PF16070">
    <property type="entry name" value="Ig_TMEM132_4th"/>
    <property type="match status" value="1"/>
</dbReference>
<accession>W5M1G7</accession>
<evidence type="ECO:0000259" key="8">
    <source>
        <dbReference type="Pfam" id="PF15705"/>
    </source>
</evidence>
<dbReference type="Pfam" id="PF23039">
    <property type="entry name" value="TMEM132_3rd"/>
    <property type="match status" value="1"/>
</dbReference>
<comment type="subcellular location">
    <subcellularLocation>
        <location evidence="1">Membrane</location>
        <topology evidence="1">Single-pass type I membrane protein</topology>
    </subcellularLocation>
</comment>
<dbReference type="Bgee" id="ENSLOCG00000001917">
    <property type="expression patterns" value="Expressed in brain and 9 other cell types or tissues"/>
</dbReference>
<keyword evidence="5 7" id="KW-0472">Membrane</keyword>
<dbReference type="InterPro" id="IPR031435">
    <property type="entry name" value="TMEM132_N"/>
</dbReference>
<keyword evidence="4 7" id="KW-1133">Transmembrane helix</keyword>